<evidence type="ECO:0000259" key="3">
    <source>
        <dbReference type="PROSITE" id="PS50887"/>
    </source>
</evidence>
<dbReference type="SUPFAM" id="SSF141868">
    <property type="entry name" value="EAL domain-like"/>
    <property type="match status" value="1"/>
</dbReference>
<evidence type="ECO:0000313" key="5">
    <source>
        <dbReference type="Proteomes" id="UP000184114"/>
    </source>
</evidence>
<dbReference type="InterPro" id="IPR043128">
    <property type="entry name" value="Rev_trsase/Diguanyl_cyclase"/>
</dbReference>
<dbReference type="SMART" id="SM00267">
    <property type="entry name" value="GGDEF"/>
    <property type="match status" value="1"/>
</dbReference>
<dbReference type="FunFam" id="3.20.20.450:FF:000001">
    <property type="entry name" value="Cyclic di-GMP phosphodiesterase yahA"/>
    <property type="match status" value="1"/>
</dbReference>
<dbReference type="AlphaFoldDB" id="A0A1M4TPH6"/>
<dbReference type="STRING" id="1123404.SAMN02745784_00786"/>
<proteinExistence type="predicted"/>
<dbReference type="InterPro" id="IPR001638">
    <property type="entry name" value="Solute-binding_3/MltF_N"/>
</dbReference>
<accession>A0A1M4TPH6</accession>
<dbReference type="InterPro" id="IPR001633">
    <property type="entry name" value="EAL_dom"/>
</dbReference>
<keyword evidence="1" id="KW-0812">Transmembrane</keyword>
<feature type="domain" description="GGDEF" evidence="3">
    <location>
        <begin position="356"/>
        <end position="489"/>
    </location>
</feature>
<dbReference type="InterPro" id="IPR029787">
    <property type="entry name" value="Nucleotide_cyclase"/>
</dbReference>
<feature type="transmembrane region" description="Helical" evidence="1">
    <location>
        <begin position="276"/>
        <end position="294"/>
    </location>
</feature>
<sequence>MIIIFRAKKNIKVLLMILALVFTHILFINIRNSYSIDNLKTIKFAGDYNHPPYEYIDENGTYKGYNIDIIKAIANEMGLDIEIIPMEWNDAILALDNKEVEGIIGISQNQERLSKYKFTSPTIINEQVIFVGKDIVHINELNDLKGLKVAYQRNDYNESLIFKIPNVLQFPKGTQEEALISLKNGEVDAVLGNKLVGIYHLQKNKMTEAVKVVGEPISTVKYGLAVGRDNEELFRVLEKGLETIKKNKRYDRIYRKWFGEDISSIMLLYNIYGKQTIFIGVVVGLIFLFLYFYNKKLQKEVLKRTCELEMANEELIIHQKEIYNLAYYDSVTSLPNRIYFIEELNNVFETIHKKKNLFAVLLLDLDKFKHINDTLGHNIGDHVLKLLGTRLCNLVKEEDIVARIGGDEYFILMKNLNKDDDVINMVDAIIKDFKKPYRIKDYELYLTTSIGIALYPDGGLDSESMIKNADLALYKAKELGGNSYYFYGKEIQSKGLERMMLLNQLRQAVENNQLVLHYQPQIDIATGEITGLEALVRWNHPDKGLLYPDKFIPLAEETGLIIQIGGWILKEALNQGKEWIDLGYDIMVSVNISAKQFQRKEFIDELIKILKETGLNPKNLTLEITETTAISDISYTSKVLDTLKALGIAVAIDDFGTGYSSLNYLNQMSVSELKIDRSFIWDIEKNEKNKMISNTIIVLAKQLGLKVTAEGVENTEQLHILKEMKCDTAQGYYFSKPVSKEKIYKMINEKSPI</sequence>
<protein>
    <submittedName>
        <fullName evidence="4">Diguanylate cyclase (GGDEF) domain-containing protein</fullName>
    </submittedName>
</protein>
<feature type="transmembrane region" description="Helical" evidence="1">
    <location>
        <begin position="12"/>
        <end position="30"/>
    </location>
</feature>
<dbReference type="PROSITE" id="PS50883">
    <property type="entry name" value="EAL"/>
    <property type="match status" value="1"/>
</dbReference>
<dbReference type="PROSITE" id="PS50887">
    <property type="entry name" value="GGDEF"/>
    <property type="match status" value="1"/>
</dbReference>
<dbReference type="Pfam" id="PF00563">
    <property type="entry name" value="EAL"/>
    <property type="match status" value="1"/>
</dbReference>
<dbReference type="CDD" id="cd01948">
    <property type="entry name" value="EAL"/>
    <property type="match status" value="1"/>
</dbReference>
<evidence type="ECO:0000256" key="1">
    <source>
        <dbReference type="SAM" id="Phobius"/>
    </source>
</evidence>
<evidence type="ECO:0000259" key="2">
    <source>
        <dbReference type="PROSITE" id="PS50883"/>
    </source>
</evidence>
<dbReference type="NCBIfam" id="TIGR00254">
    <property type="entry name" value="GGDEF"/>
    <property type="match status" value="1"/>
</dbReference>
<dbReference type="Pfam" id="PF00497">
    <property type="entry name" value="SBP_bac_3"/>
    <property type="match status" value="1"/>
</dbReference>
<dbReference type="InterPro" id="IPR035919">
    <property type="entry name" value="EAL_sf"/>
</dbReference>
<dbReference type="GeneID" id="90996372"/>
<dbReference type="Proteomes" id="UP000184114">
    <property type="component" value="Unassembled WGS sequence"/>
</dbReference>
<gene>
    <name evidence="4" type="ORF">SAMN02745784_00786</name>
</gene>
<dbReference type="SMART" id="SM00052">
    <property type="entry name" value="EAL"/>
    <property type="match status" value="1"/>
</dbReference>
<keyword evidence="1" id="KW-0472">Membrane</keyword>
<dbReference type="Gene3D" id="3.20.20.450">
    <property type="entry name" value="EAL domain"/>
    <property type="match status" value="1"/>
</dbReference>
<feature type="domain" description="EAL" evidence="2">
    <location>
        <begin position="498"/>
        <end position="751"/>
    </location>
</feature>
<dbReference type="InterPro" id="IPR052155">
    <property type="entry name" value="Biofilm_reg_signaling"/>
</dbReference>
<dbReference type="InterPro" id="IPR000160">
    <property type="entry name" value="GGDEF_dom"/>
</dbReference>
<name>A0A1M4TPH6_9FIRM</name>
<dbReference type="Pfam" id="PF00990">
    <property type="entry name" value="GGDEF"/>
    <property type="match status" value="1"/>
</dbReference>
<keyword evidence="1" id="KW-1133">Transmembrane helix</keyword>
<dbReference type="CDD" id="cd13704">
    <property type="entry name" value="PBP2_HisK"/>
    <property type="match status" value="1"/>
</dbReference>
<dbReference type="PANTHER" id="PTHR44757:SF2">
    <property type="entry name" value="BIOFILM ARCHITECTURE MAINTENANCE PROTEIN MBAA"/>
    <property type="match status" value="1"/>
</dbReference>
<dbReference type="CDD" id="cd01949">
    <property type="entry name" value="GGDEF"/>
    <property type="match status" value="1"/>
</dbReference>
<evidence type="ECO:0000313" key="4">
    <source>
        <dbReference type="EMBL" id="SHE46343.1"/>
    </source>
</evidence>
<reference evidence="5" key="1">
    <citation type="submission" date="2016-11" db="EMBL/GenBank/DDBJ databases">
        <authorList>
            <person name="Varghese N."/>
            <person name="Submissions S."/>
        </authorList>
    </citation>
    <scope>NUCLEOTIDE SEQUENCE [LARGE SCALE GENOMIC DNA]</scope>
    <source>
        <strain evidence="5">DSM 18095</strain>
    </source>
</reference>
<dbReference type="SUPFAM" id="SSF53850">
    <property type="entry name" value="Periplasmic binding protein-like II"/>
    <property type="match status" value="1"/>
</dbReference>
<dbReference type="SUPFAM" id="SSF55073">
    <property type="entry name" value="Nucleotide cyclase"/>
    <property type="match status" value="1"/>
</dbReference>
<organism evidence="4 5">
    <name type="scientific">Tissierella praeacuta DSM 18095</name>
    <dbReference type="NCBI Taxonomy" id="1123404"/>
    <lineage>
        <taxon>Bacteria</taxon>
        <taxon>Bacillati</taxon>
        <taxon>Bacillota</taxon>
        <taxon>Tissierellia</taxon>
        <taxon>Tissierellales</taxon>
        <taxon>Tissierellaceae</taxon>
        <taxon>Tissierella</taxon>
    </lineage>
</organism>
<dbReference type="Gene3D" id="3.40.190.10">
    <property type="entry name" value="Periplasmic binding protein-like II"/>
    <property type="match status" value="2"/>
</dbReference>
<dbReference type="SMART" id="SM00062">
    <property type="entry name" value="PBPb"/>
    <property type="match status" value="1"/>
</dbReference>
<dbReference type="Gene3D" id="3.30.70.270">
    <property type="match status" value="1"/>
</dbReference>
<dbReference type="PANTHER" id="PTHR44757">
    <property type="entry name" value="DIGUANYLATE CYCLASE DGCP"/>
    <property type="match status" value="1"/>
</dbReference>
<dbReference type="RefSeq" id="WP_072973332.1">
    <property type="nucleotide sequence ID" value="NZ_FQTY01000002.1"/>
</dbReference>
<keyword evidence="5" id="KW-1185">Reference proteome</keyword>
<dbReference type="EMBL" id="FQTY01000002">
    <property type="protein sequence ID" value="SHE46343.1"/>
    <property type="molecule type" value="Genomic_DNA"/>
</dbReference>